<evidence type="ECO:0000256" key="2">
    <source>
        <dbReference type="ARBA" id="ARBA00022801"/>
    </source>
</evidence>
<proteinExistence type="predicted"/>
<dbReference type="SUPFAM" id="SSF56784">
    <property type="entry name" value="HAD-like"/>
    <property type="match status" value="1"/>
</dbReference>
<keyword evidence="3" id="KW-0460">Magnesium</keyword>
<dbReference type="PANTHER" id="PTHR43344:SF13">
    <property type="entry name" value="PHOSPHATASE RV3661-RELATED"/>
    <property type="match status" value="1"/>
</dbReference>
<keyword evidence="5" id="KW-1185">Reference proteome</keyword>
<protein>
    <submittedName>
        <fullName evidence="4">Phosphoserine phosphatase</fullName>
    </submittedName>
</protein>
<dbReference type="GO" id="GO:0016787">
    <property type="term" value="F:hydrolase activity"/>
    <property type="evidence" value="ECO:0007669"/>
    <property type="project" value="UniProtKB-KW"/>
</dbReference>
<dbReference type="PANTHER" id="PTHR43344">
    <property type="entry name" value="PHOSPHOSERINE PHOSPHATASE"/>
    <property type="match status" value="1"/>
</dbReference>
<gene>
    <name evidence="4" type="ORF">SAMN05421819_4058</name>
</gene>
<evidence type="ECO:0000313" key="5">
    <source>
        <dbReference type="Proteomes" id="UP000236728"/>
    </source>
</evidence>
<organism evidence="4 5">
    <name type="scientific">Bryocella elongata</name>
    <dbReference type="NCBI Taxonomy" id="863522"/>
    <lineage>
        <taxon>Bacteria</taxon>
        <taxon>Pseudomonadati</taxon>
        <taxon>Acidobacteriota</taxon>
        <taxon>Terriglobia</taxon>
        <taxon>Terriglobales</taxon>
        <taxon>Acidobacteriaceae</taxon>
        <taxon>Bryocella</taxon>
    </lineage>
</organism>
<dbReference type="Proteomes" id="UP000236728">
    <property type="component" value="Unassembled WGS sequence"/>
</dbReference>
<dbReference type="Pfam" id="PF12710">
    <property type="entry name" value="HAD"/>
    <property type="match status" value="1"/>
</dbReference>
<sequence>MGSEDFGQPARSNSPWSQRPNLIYYTVRPIAAQELRTLSEHAASSLIASGQPKVLSTVDFLQNVHALKPRLAVFDCDGTLWSGDAGSTFMWWTMENGLLSAEKTAWLKGRYDGYNAGQVSELAICGEMVQVYEGIPVAEMRRAAATFFAERIEKNIFPEMAGLLADLQRTGVEIWAVSSTCDWVIEEGVKRFGIPPERVLAACVETEGEGNAAIATSRLIDVPTDAGKVASLKRMGITAPDVVFGNSVHDYAMLAIARGPFPVNPSAELQRRSAESGWSVFWPDSVKPSL</sequence>
<accession>A0A1H6BYB6</accession>
<keyword evidence="1" id="KW-0479">Metal-binding</keyword>
<dbReference type="InterPro" id="IPR023214">
    <property type="entry name" value="HAD_sf"/>
</dbReference>
<evidence type="ECO:0000313" key="4">
    <source>
        <dbReference type="EMBL" id="SEG65691.1"/>
    </source>
</evidence>
<dbReference type="GO" id="GO:0046872">
    <property type="term" value="F:metal ion binding"/>
    <property type="evidence" value="ECO:0007669"/>
    <property type="project" value="UniProtKB-KW"/>
</dbReference>
<keyword evidence="2" id="KW-0378">Hydrolase</keyword>
<reference evidence="4 5" key="1">
    <citation type="submission" date="2016-10" db="EMBL/GenBank/DDBJ databases">
        <authorList>
            <person name="de Groot N.N."/>
        </authorList>
    </citation>
    <scope>NUCLEOTIDE SEQUENCE [LARGE SCALE GENOMIC DNA]</scope>
    <source>
        <strain evidence="4 5">DSM 22489</strain>
    </source>
</reference>
<dbReference type="InterPro" id="IPR050582">
    <property type="entry name" value="HAD-like_SerB"/>
</dbReference>
<dbReference type="AlphaFoldDB" id="A0A1H6BYB6"/>
<dbReference type="EMBL" id="FNVA01000008">
    <property type="protein sequence ID" value="SEG65691.1"/>
    <property type="molecule type" value="Genomic_DNA"/>
</dbReference>
<dbReference type="InterPro" id="IPR036412">
    <property type="entry name" value="HAD-like_sf"/>
</dbReference>
<evidence type="ECO:0000256" key="1">
    <source>
        <dbReference type="ARBA" id="ARBA00022723"/>
    </source>
</evidence>
<dbReference type="Gene3D" id="1.20.1440.100">
    <property type="entry name" value="SG protein - dephosphorylation function"/>
    <property type="match status" value="1"/>
</dbReference>
<evidence type="ECO:0000256" key="3">
    <source>
        <dbReference type="ARBA" id="ARBA00022842"/>
    </source>
</evidence>
<dbReference type="Gene3D" id="3.40.50.1000">
    <property type="entry name" value="HAD superfamily/HAD-like"/>
    <property type="match status" value="1"/>
</dbReference>
<name>A0A1H6BYB6_9BACT</name>